<dbReference type="Pfam" id="PF00096">
    <property type="entry name" value="zf-C2H2"/>
    <property type="match status" value="1"/>
</dbReference>
<dbReference type="PANTHER" id="PTHR14003:SF19">
    <property type="entry name" value="YY2 TRANSCRIPTION FACTOR"/>
    <property type="match status" value="1"/>
</dbReference>
<name>A0AAD6Y5W0_9AGAR</name>
<dbReference type="GO" id="GO:0000978">
    <property type="term" value="F:RNA polymerase II cis-regulatory region sequence-specific DNA binding"/>
    <property type="evidence" value="ECO:0007669"/>
    <property type="project" value="TreeGrafter"/>
</dbReference>
<evidence type="ECO:0000256" key="6">
    <source>
        <dbReference type="ARBA" id="ARBA00023125"/>
    </source>
</evidence>
<dbReference type="GO" id="GO:0031519">
    <property type="term" value="C:PcG protein complex"/>
    <property type="evidence" value="ECO:0007669"/>
    <property type="project" value="TreeGrafter"/>
</dbReference>
<evidence type="ECO:0000313" key="11">
    <source>
        <dbReference type="Proteomes" id="UP001219525"/>
    </source>
</evidence>
<evidence type="ECO:0000256" key="4">
    <source>
        <dbReference type="ARBA" id="ARBA00022771"/>
    </source>
</evidence>
<dbReference type="AlphaFoldDB" id="A0AAD6Y5W0"/>
<keyword evidence="2" id="KW-0479">Metal-binding</keyword>
<keyword evidence="5" id="KW-0862">Zinc</keyword>
<sequence length="60" mass="6776">MSSPGTEQTKRYVCPDCDSVFSTSSHLSRHSRVHTGEKNHKCSFPGCDFRCSRRDNLTAQ</sequence>
<keyword evidence="4 8" id="KW-0863">Zinc-finger</keyword>
<dbReference type="Proteomes" id="UP001219525">
    <property type="component" value="Unassembled WGS sequence"/>
</dbReference>
<dbReference type="Gene3D" id="3.30.160.60">
    <property type="entry name" value="Classic Zinc Finger"/>
    <property type="match status" value="2"/>
</dbReference>
<dbReference type="FunFam" id="3.30.160.60:FF:000275">
    <property type="entry name" value="zinc finger protein 90 homolog"/>
    <property type="match status" value="1"/>
</dbReference>
<gene>
    <name evidence="10" type="ORF">GGX14DRAFT_205494</name>
</gene>
<dbReference type="SUPFAM" id="SSF57667">
    <property type="entry name" value="beta-beta-alpha zinc fingers"/>
    <property type="match status" value="1"/>
</dbReference>
<dbReference type="InterPro" id="IPR013087">
    <property type="entry name" value="Znf_C2H2_type"/>
</dbReference>
<keyword evidence="3" id="KW-0677">Repeat</keyword>
<organism evidence="10 11">
    <name type="scientific">Mycena pura</name>
    <dbReference type="NCBI Taxonomy" id="153505"/>
    <lineage>
        <taxon>Eukaryota</taxon>
        <taxon>Fungi</taxon>
        <taxon>Dikarya</taxon>
        <taxon>Basidiomycota</taxon>
        <taxon>Agaricomycotina</taxon>
        <taxon>Agaricomycetes</taxon>
        <taxon>Agaricomycetidae</taxon>
        <taxon>Agaricales</taxon>
        <taxon>Marasmiineae</taxon>
        <taxon>Mycenaceae</taxon>
        <taxon>Mycena</taxon>
    </lineage>
</organism>
<evidence type="ECO:0000313" key="10">
    <source>
        <dbReference type="EMBL" id="KAJ7195521.1"/>
    </source>
</evidence>
<evidence type="ECO:0000259" key="9">
    <source>
        <dbReference type="PROSITE" id="PS50157"/>
    </source>
</evidence>
<keyword evidence="6" id="KW-0238">DNA-binding</keyword>
<reference evidence="10" key="1">
    <citation type="submission" date="2023-03" db="EMBL/GenBank/DDBJ databases">
        <title>Massive genome expansion in bonnet fungi (Mycena s.s.) driven by repeated elements and novel gene families across ecological guilds.</title>
        <authorList>
            <consortium name="Lawrence Berkeley National Laboratory"/>
            <person name="Harder C.B."/>
            <person name="Miyauchi S."/>
            <person name="Viragh M."/>
            <person name="Kuo A."/>
            <person name="Thoen E."/>
            <person name="Andreopoulos B."/>
            <person name="Lu D."/>
            <person name="Skrede I."/>
            <person name="Drula E."/>
            <person name="Henrissat B."/>
            <person name="Morin E."/>
            <person name="Kohler A."/>
            <person name="Barry K."/>
            <person name="LaButti K."/>
            <person name="Morin E."/>
            <person name="Salamov A."/>
            <person name="Lipzen A."/>
            <person name="Mereny Z."/>
            <person name="Hegedus B."/>
            <person name="Baldrian P."/>
            <person name="Stursova M."/>
            <person name="Weitz H."/>
            <person name="Taylor A."/>
            <person name="Grigoriev I.V."/>
            <person name="Nagy L.G."/>
            <person name="Martin F."/>
            <person name="Kauserud H."/>
        </authorList>
    </citation>
    <scope>NUCLEOTIDE SEQUENCE</scope>
    <source>
        <strain evidence="10">9144</strain>
    </source>
</reference>
<dbReference type="GO" id="GO:0000981">
    <property type="term" value="F:DNA-binding transcription factor activity, RNA polymerase II-specific"/>
    <property type="evidence" value="ECO:0007669"/>
    <property type="project" value="TreeGrafter"/>
</dbReference>
<dbReference type="GO" id="GO:0005667">
    <property type="term" value="C:transcription regulator complex"/>
    <property type="evidence" value="ECO:0007669"/>
    <property type="project" value="TreeGrafter"/>
</dbReference>
<dbReference type="GO" id="GO:0000785">
    <property type="term" value="C:chromatin"/>
    <property type="evidence" value="ECO:0007669"/>
    <property type="project" value="TreeGrafter"/>
</dbReference>
<dbReference type="PANTHER" id="PTHR14003">
    <property type="entry name" value="TRANSCRIPTIONAL REPRESSOR PROTEIN YY"/>
    <property type="match status" value="1"/>
</dbReference>
<accession>A0AAD6Y5W0</accession>
<comment type="caution">
    <text evidence="10">The sequence shown here is derived from an EMBL/GenBank/DDBJ whole genome shotgun (WGS) entry which is preliminary data.</text>
</comment>
<comment type="subcellular location">
    <subcellularLocation>
        <location evidence="1">Nucleus</location>
    </subcellularLocation>
</comment>
<evidence type="ECO:0000256" key="5">
    <source>
        <dbReference type="ARBA" id="ARBA00022833"/>
    </source>
</evidence>
<dbReference type="SMART" id="SM00355">
    <property type="entry name" value="ZnF_C2H2"/>
    <property type="match status" value="1"/>
</dbReference>
<proteinExistence type="predicted"/>
<keyword evidence="11" id="KW-1185">Reference proteome</keyword>
<dbReference type="GO" id="GO:0008270">
    <property type="term" value="F:zinc ion binding"/>
    <property type="evidence" value="ECO:0007669"/>
    <property type="project" value="UniProtKB-KW"/>
</dbReference>
<dbReference type="EMBL" id="JARJCW010000090">
    <property type="protein sequence ID" value="KAJ7195521.1"/>
    <property type="molecule type" value="Genomic_DNA"/>
</dbReference>
<dbReference type="PROSITE" id="PS00028">
    <property type="entry name" value="ZINC_FINGER_C2H2_1"/>
    <property type="match status" value="1"/>
</dbReference>
<dbReference type="PROSITE" id="PS50157">
    <property type="entry name" value="ZINC_FINGER_C2H2_2"/>
    <property type="match status" value="1"/>
</dbReference>
<evidence type="ECO:0000256" key="1">
    <source>
        <dbReference type="ARBA" id="ARBA00004123"/>
    </source>
</evidence>
<evidence type="ECO:0000256" key="7">
    <source>
        <dbReference type="ARBA" id="ARBA00023242"/>
    </source>
</evidence>
<feature type="domain" description="C2H2-type" evidence="9">
    <location>
        <begin position="12"/>
        <end position="39"/>
    </location>
</feature>
<evidence type="ECO:0000256" key="2">
    <source>
        <dbReference type="ARBA" id="ARBA00022723"/>
    </source>
</evidence>
<evidence type="ECO:0000256" key="8">
    <source>
        <dbReference type="PROSITE-ProRule" id="PRU00042"/>
    </source>
</evidence>
<protein>
    <recommendedName>
        <fullName evidence="9">C2H2-type domain-containing protein</fullName>
    </recommendedName>
</protein>
<evidence type="ECO:0000256" key="3">
    <source>
        <dbReference type="ARBA" id="ARBA00022737"/>
    </source>
</evidence>
<keyword evidence="7" id="KW-0539">Nucleus</keyword>
<dbReference type="InterPro" id="IPR036236">
    <property type="entry name" value="Znf_C2H2_sf"/>
</dbReference>